<evidence type="ECO:0000256" key="2">
    <source>
        <dbReference type="ARBA" id="ARBA00012438"/>
    </source>
</evidence>
<evidence type="ECO:0000256" key="4">
    <source>
        <dbReference type="ARBA" id="ARBA00022679"/>
    </source>
</evidence>
<evidence type="ECO:0000256" key="8">
    <source>
        <dbReference type="ARBA" id="ARBA00023012"/>
    </source>
</evidence>
<accession>A0ABV8IKB5</accession>
<dbReference type="InterPro" id="IPR036890">
    <property type="entry name" value="HATPase_C_sf"/>
</dbReference>
<keyword evidence="13" id="KW-1185">Reference proteome</keyword>
<feature type="transmembrane region" description="Helical" evidence="9">
    <location>
        <begin position="109"/>
        <end position="126"/>
    </location>
</feature>
<keyword evidence="7" id="KW-0067">ATP-binding</keyword>
<dbReference type="EC" id="2.7.13.3" evidence="2"/>
<evidence type="ECO:0000313" key="13">
    <source>
        <dbReference type="Proteomes" id="UP001595867"/>
    </source>
</evidence>
<feature type="transmembrane region" description="Helical" evidence="9">
    <location>
        <begin position="138"/>
        <end position="155"/>
    </location>
</feature>
<evidence type="ECO:0000256" key="5">
    <source>
        <dbReference type="ARBA" id="ARBA00022741"/>
    </source>
</evidence>
<dbReference type="CDD" id="cd16917">
    <property type="entry name" value="HATPase_UhpB-NarQ-NarX-like"/>
    <property type="match status" value="1"/>
</dbReference>
<dbReference type="InterPro" id="IPR011712">
    <property type="entry name" value="Sig_transdc_His_kin_sub3_dim/P"/>
</dbReference>
<reference evidence="13" key="1">
    <citation type="journal article" date="2019" name="Int. J. Syst. Evol. Microbiol.">
        <title>The Global Catalogue of Microorganisms (GCM) 10K type strain sequencing project: providing services to taxonomists for standard genome sequencing and annotation.</title>
        <authorList>
            <consortium name="The Broad Institute Genomics Platform"/>
            <consortium name="The Broad Institute Genome Sequencing Center for Infectious Disease"/>
            <person name="Wu L."/>
            <person name="Ma J."/>
        </authorList>
    </citation>
    <scope>NUCLEOTIDE SEQUENCE [LARGE SCALE GENOMIC DNA]</scope>
    <source>
        <strain evidence="13">TBRC 5832</strain>
    </source>
</reference>
<keyword evidence="9" id="KW-1133">Transmembrane helix</keyword>
<evidence type="ECO:0000256" key="3">
    <source>
        <dbReference type="ARBA" id="ARBA00022553"/>
    </source>
</evidence>
<dbReference type="Pfam" id="PF07730">
    <property type="entry name" value="HisKA_3"/>
    <property type="match status" value="1"/>
</dbReference>
<dbReference type="EMBL" id="JBHSBL010000002">
    <property type="protein sequence ID" value="MFC4063520.1"/>
    <property type="molecule type" value="Genomic_DNA"/>
</dbReference>
<evidence type="ECO:0000256" key="1">
    <source>
        <dbReference type="ARBA" id="ARBA00000085"/>
    </source>
</evidence>
<sequence>MLTTVPQRIRDLAGRHPLLLDTIFGLMLAVPAAVTALKRGGDPRADVIYAVVGGVALTVRRLWPMPVLAATTAVVVLGTLIGGRPPQALPFALMVCVYTVASRTERHRIWWITAAAAVPFYLAAVLTSSADWWEPQNVGLLAMIFMAAAVGDASGSRRAYVAQIEERARHAEQTREQEARSRVVDERIRIARELHDVVTHHIAVINVQAGAARYVLQDEHPAIGDALDHIRTASGTVLRELASIVGVLRSENHRTTTEPAPGLGRLPALLDSVASAGLHVEHRLIGEVRELPAMVDLAAHRILQEALTNAHKHGTGTAGLTITYRPAELAIEVTNSIGSTLPGGGYGLVGMRERALSAGGTFLAQREPGNRFLLRTVLPVPTKGKP</sequence>
<comment type="caution">
    <text evidence="12">The sequence shown here is derived from an EMBL/GenBank/DDBJ whole genome shotgun (WGS) entry which is preliminary data.</text>
</comment>
<evidence type="ECO:0000256" key="7">
    <source>
        <dbReference type="ARBA" id="ARBA00022840"/>
    </source>
</evidence>
<dbReference type="InterPro" id="IPR050482">
    <property type="entry name" value="Sensor_HK_TwoCompSys"/>
</dbReference>
<name>A0ABV8IKB5_9ACTN</name>
<feature type="domain" description="Signal transduction histidine kinase subgroup 3 dimerisation and phosphoacceptor" evidence="10">
    <location>
        <begin position="186"/>
        <end position="251"/>
    </location>
</feature>
<evidence type="ECO:0000259" key="10">
    <source>
        <dbReference type="Pfam" id="PF07730"/>
    </source>
</evidence>
<dbReference type="InterPro" id="IPR055558">
    <property type="entry name" value="DUF7134"/>
</dbReference>
<protein>
    <recommendedName>
        <fullName evidence="2">histidine kinase</fullName>
        <ecNumber evidence="2">2.7.13.3</ecNumber>
    </recommendedName>
</protein>
<keyword evidence="9" id="KW-0472">Membrane</keyword>
<dbReference type="RefSeq" id="WP_378064527.1">
    <property type="nucleotide sequence ID" value="NZ_JBHSBL010000002.1"/>
</dbReference>
<dbReference type="Gene3D" id="3.30.565.10">
    <property type="entry name" value="Histidine kinase-like ATPase, C-terminal domain"/>
    <property type="match status" value="1"/>
</dbReference>
<keyword evidence="6 12" id="KW-0418">Kinase</keyword>
<gene>
    <name evidence="12" type="ORF">ACFO0C_01155</name>
</gene>
<organism evidence="12 13">
    <name type="scientific">Actinoplanes subglobosus</name>
    <dbReference type="NCBI Taxonomy" id="1547892"/>
    <lineage>
        <taxon>Bacteria</taxon>
        <taxon>Bacillati</taxon>
        <taxon>Actinomycetota</taxon>
        <taxon>Actinomycetes</taxon>
        <taxon>Micromonosporales</taxon>
        <taxon>Micromonosporaceae</taxon>
        <taxon>Actinoplanes</taxon>
    </lineage>
</organism>
<dbReference type="Proteomes" id="UP001595867">
    <property type="component" value="Unassembled WGS sequence"/>
</dbReference>
<keyword evidence="8" id="KW-0902">Two-component regulatory system</keyword>
<keyword evidence="5" id="KW-0547">Nucleotide-binding</keyword>
<dbReference type="PANTHER" id="PTHR24421:SF10">
    <property type="entry name" value="NITRATE_NITRITE SENSOR PROTEIN NARQ"/>
    <property type="match status" value="1"/>
</dbReference>
<keyword evidence="3" id="KW-0597">Phosphoprotein</keyword>
<dbReference type="GO" id="GO:0016301">
    <property type="term" value="F:kinase activity"/>
    <property type="evidence" value="ECO:0007669"/>
    <property type="project" value="UniProtKB-KW"/>
</dbReference>
<proteinExistence type="predicted"/>
<feature type="domain" description="DUF7134" evidence="11">
    <location>
        <begin position="11"/>
        <end position="148"/>
    </location>
</feature>
<evidence type="ECO:0000256" key="6">
    <source>
        <dbReference type="ARBA" id="ARBA00022777"/>
    </source>
</evidence>
<feature type="transmembrane region" description="Helical" evidence="9">
    <location>
        <begin position="18"/>
        <end position="37"/>
    </location>
</feature>
<evidence type="ECO:0000259" key="11">
    <source>
        <dbReference type="Pfam" id="PF23539"/>
    </source>
</evidence>
<keyword evidence="4" id="KW-0808">Transferase</keyword>
<dbReference type="SUPFAM" id="SSF55874">
    <property type="entry name" value="ATPase domain of HSP90 chaperone/DNA topoisomerase II/histidine kinase"/>
    <property type="match status" value="1"/>
</dbReference>
<dbReference type="PANTHER" id="PTHR24421">
    <property type="entry name" value="NITRATE/NITRITE SENSOR PROTEIN NARX-RELATED"/>
    <property type="match status" value="1"/>
</dbReference>
<evidence type="ECO:0000313" key="12">
    <source>
        <dbReference type="EMBL" id="MFC4063520.1"/>
    </source>
</evidence>
<feature type="transmembrane region" description="Helical" evidence="9">
    <location>
        <begin position="62"/>
        <end position="81"/>
    </location>
</feature>
<dbReference type="Gene3D" id="1.20.5.1930">
    <property type="match status" value="1"/>
</dbReference>
<keyword evidence="9" id="KW-0812">Transmembrane</keyword>
<evidence type="ECO:0000256" key="9">
    <source>
        <dbReference type="SAM" id="Phobius"/>
    </source>
</evidence>
<dbReference type="Pfam" id="PF23539">
    <property type="entry name" value="DUF7134"/>
    <property type="match status" value="1"/>
</dbReference>
<comment type="catalytic activity">
    <reaction evidence="1">
        <text>ATP + protein L-histidine = ADP + protein N-phospho-L-histidine.</text>
        <dbReference type="EC" id="2.7.13.3"/>
    </reaction>
</comment>